<dbReference type="Proteomes" id="UP000036756">
    <property type="component" value="Unassembled WGS sequence"/>
</dbReference>
<evidence type="ECO:0000313" key="3">
    <source>
        <dbReference type="Proteomes" id="UP000036756"/>
    </source>
</evidence>
<evidence type="ECO:0000313" key="2">
    <source>
        <dbReference type="EMBL" id="KMT22033.1"/>
    </source>
</evidence>
<feature type="coiled-coil region" evidence="1">
    <location>
        <begin position="286"/>
        <end position="313"/>
    </location>
</feature>
<keyword evidence="1" id="KW-0175">Coiled coil</keyword>
<keyword evidence="3" id="KW-1185">Reference proteome</keyword>
<dbReference type="AlphaFoldDB" id="A0A0J8DCR0"/>
<dbReference type="PATRIC" id="fig|1121307.3.peg.1658"/>
<protein>
    <submittedName>
        <fullName evidence="2">Uncharacterized protein</fullName>
    </submittedName>
</protein>
<proteinExistence type="predicted"/>
<dbReference type="RefSeq" id="WP_048570662.1">
    <property type="nucleotide sequence ID" value="NZ_LFVU01000026.1"/>
</dbReference>
<name>A0A0J8DCR0_CLOCY</name>
<sequence>MGGIHETDTFKEAYGDRGFDGLDGGASFSIEEIKDIIEKFNSIKDSDDENLVILEDDVYGNIDLGETVRRLLYHKLHDIYILATVQFNKLHVKPAFCGFESDHYPLKTGIKYRMINEQSMRKFIESGQYEGLDRYVLNSDIYEEYKKLQNTIYRFEGTLDKFHRTGMKFRVDTSNDVNKDADEGKYRFLVFDNGIENGKARVVEVNCENLRDAEEKMENYIGKDKGIRENSTCYIILEGDRIDKFYSTNGKMDLSALEVVRKDVCTQNYNFLVYGRGREVGRGRIVELEAKNLQDAEDRIKRFIDQNEIYQSESICHLTIQGDIEEI</sequence>
<comment type="caution">
    <text evidence="2">The sequence shown here is derived from an EMBL/GenBank/DDBJ whole genome shotgun (WGS) entry which is preliminary data.</text>
</comment>
<reference evidence="2 3" key="1">
    <citation type="submission" date="2015-06" db="EMBL/GenBank/DDBJ databases">
        <title>Draft genome sequence of the purine-degrading Clostridium cylindrosporum HC-1 (DSM 605).</title>
        <authorList>
            <person name="Poehlein A."/>
            <person name="Schiel-Bengelsdorf B."/>
            <person name="Bengelsdorf F."/>
            <person name="Daniel R."/>
            <person name="Duerre P."/>
        </authorList>
    </citation>
    <scope>NUCLEOTIDE SEQUENCE [LARGE SCALE GENOMIC DNA]</scope>
    <source>
        <strain evidence="2 3">DSM 605</strain>
    </source>
</reference>
<organism evidence="2 3">
    <name type="scientific">Clostridium cylindrosporum DSM 605</name>
    <dbReference type="NCBI Taxonomy" id="1121307"/>
    <lineage>
        <taxon>Bacteria</taxon>
        <taxon>Bacillati</taxon>
        <taxon>Bacillota</taxon>
        <taxon>Clostridia</taxon>
        <taxon>Eubacteriales</taxon>
        <taxon>Clostridiaceae</taxon>
        <taxon>Clostridium</taxon>
    </lineage>
</organism>
<dbReference type="EMBL" id="LFVU01000026">
    <property type="protein sequence ID" value="KMT22033.1"/>
    <property type="molecule type" value="Genomic_DNA"/>
</dbReference>
<dbReference type="STRING" id="1121307.CLCY_3c03040"/>
<gene>
    <name evidence="2" type="ORF">CLCY_3c03040</name>
</gene>
<evidence type="ECO:0000256" key="1">
    <source>
        <dbReference type="SAM" id="Coils"/>
    </source>
</evidence>
<accession>A0A0J8DCR0</accession>